<gene>
    <name evidence="1" type="ORF">KsCSTR_18860</name>
</gene>
<reference evidence="1 2" key="1">
    <citation type="submission" date="2020-02" db="EMBL/GenBank/DDBJ databases">
        <title>Newly sequenced genome of strain CSTR1 showed variability in Candidatus Kuenenia stuttgartiensis genomes.</title>
        <authorList>
            <person name="Ding C."/>
            <person name="Adrian L."/>
        </authorList>
    </citation>
    <scope>NUCLEOTIDE SEQUENCE [LARGE SCALE GENOMIC DNA]</scope>
    <source>
        <strain evidence="1 2">CSTR1</strain>
    </source>
</reference>
<organism evidence="1 2">
    <name type="scientific">Kuenenia stuttgartiensis</name>
    <dbReference type="NCBI Taxonomy" id="174633"/>
    <lineage>
        <taxon>Bacteria</taxon>
        <taxon>Pseudomonadati</taxon>
        <taxon>Planctomycetota</taxon>
        <taxon>Candidatus Brocadiia</taxon>
        <taxon>Candidatus Brocadiales</taxon>
        <taxon>Candidatus Brocadiaceae</taxon>
        <taxon>Candidatus Kuenenia</taxon>
    </lineage>
</organism>
<evidence type="ECO:0000313" key="1">
    <source>
        <dbReference type="EMBL" id="QII11266.1"/>
    </source>
</evidence>
<sequence>MTMRKEYIRIHALVYIGSENLFLISCKERNKRCGTILKR</sequence>
<accession>A0A6G7GP00</accession>
<protein>
    <submittedName>
        <fullName evidence="1">Uncharacterized protein</fullName>
    </submittedName>
</protein>
<dbReference type="Proteomes" id="UP000501926">
    <property type="component" value="Chromosome"/>
</dbReference>
<dbReference type="AlphaFoldDB" id="A0A6G7GP00"/>
<evidence type="ECO:0000313" key="2">
    <source>
        <dbReference type="Proteomes" id="UP000501926"/>
    </source>
</evidence>
<proteinExistence type="predicted"/>
<dbReference type="EMBL" id="CP049055">
    <property type="protein sequence ID" value="QII11266.1"/>
    <property type="molecule type" value="Genomic_DNA"/>
</dbReference>
<name>A0A6G7GP00_KUEST</name>